<protein>
    <submittedName>
        <fullName evidence="2">Uncharacterized protein</fullName>
    </submittedName>
</protein>
<proteinExistence type="predicted"/>
<feature type="compositionally biased region" description="Polar residues" evidence="1">
    <location>
        <begin position="10"/>
        <end position="23"/>
    </location>
</feature>
<reference evidence="2" key="1">
    <citation type="submission" date="2023-06" db="EMBL/GenBank/DDBJ databases">
        <title>Multi-omics analyses reveal the molecular pathogenesis toolkit of Lasiodiplodia hormozganensis, a cross-kingdom pathogen.</title>
        <authorList>
            <person name="Felix C."/>
            <person name="Meneses R."/>
            <person name="Goncalves M.F.M."/>
            <person name="Tilleman L."/>
            <person name="Duarte A.S."/>
            <person name="Jorrin-Novo J.V."/>
            <person name="Van De Peer Y."/>
            <person name="Deforce D."/>
            <person name="Van Nieuwerburgh F."/>
            <person name="Esteves A.C."/>
            <person name="Alves A."/>
        </authorList>
    </citation>
    <scope>NUCLEOTIDE SEQUENCE</scope>
    <source>
        <strain evidence="2">CBS 339.90</strain>
    </source>
</reference>
<name>A0AA39Y3J9_9PEZI</name>
<gene>
    <name evidence="2" type="ORF">DIS24_g8608</name>
</gene>
<comment type="caution">
    <text evidence="2">The sequence shown here is derived from an EMBL/GenBank/DDBJ whole genome shotgun (WGS) entry which is preliminary data.</text>
</comment>
<evidence type="ECO:0000313" key="2">
    <source>
        <dbReference type="EMBL" id="KAK0644740.1"/>
    </source>
</evidence>
<sequence length="268" mass="29757">MTEEPASEEPTAQPTTMASTPASDETAAHKRTILFLGFNEDTIENIEKFEVPAYLRSRARVLCATNPATAYTHLAAAVKPSAILIADAVITNHFALKEHHEASRHSYYKPTKQEEMKQYGAFLAYLNTYVRSGGGTVVFCKKFSGDSSLPHMEDVFSTAFGLPWKAFCYHRSTFMLRVENMRRLSLAADLAPQYSVKAVHLMDVEEKDQLYVPRSDSYIESIVFAPEPIDQNETPVAWADVGEGMVGYIGDVNSEEGSKRVLLAMCGL</sequence>
<keyword evidence="3" id="KW-1185">Reference proteome</keyword>
<dbReference type="Proteomes" id="UP001175001">
    <property type="component" value="Unassembled WGS sequence"/>
</dbReference>
<organism evidence="2 3">
    <name type="scientific">Lasiodiplodia hormozganensis</name>
    <dbReference type="NCBI Taxonomy" id="869390"/>
    <lineage>
        <taxon>Eukaryota</taxon>
        <taxon>Fungi</taxon>
        <taxon>Dikarya</taxon>
        <taxon>Ascomycota</taxon>
        <taxon>Pezizomycotina</taxon>
        <taxon>Dothideomycetes</taxon>
        <taxon>Dothideomycetes incertae sedis</taxon>
        <taxon>Botryosphaeriales</taxon>
        <taxon>Botryosphaeriaceae</taxon>
        <taxon>Lasiodiplodia</taxon>
    </lineage>
</organism>
<evidence type="ECO:0000256" key="1">
    <source>
        <dbReference type="SAM" id="MobiDB-lite"/>
    </source>
</evidence>
<evidence type="ECO:0000313" key="3">
    <source>
        <dbReference type="Proteomes" id="UP001175001"/>
    </source>
</evidence>
<accession>A0AA39Y3J9</accession>
<dbReference type="EMBL" id="JAUJDW010000065">
    <property type="protein sequence ID" value="KAK0644740.1"/>
    <property type="molecule type" value="Genomic_DNA"/>
</dbReference>
<dbReference type="AlphaFoldDB" id="A0AA39Y3J9"/>
<feature type="region of interest" description="Disordered" evidence="1">
    <location>
        <begin position="1"/>
        <end position="26"/>
    </location>
</feature>